<dbReference type="Proteomes" id="UP001165124">
    <property type="component" value="Unassembled WGS sequence"/>
</dbReference>
<organism evidence="7 8">
    <name type="scientific">Actinomadura rubrobrunea</name>
    <dbReference type="NCBI Taxonomy" id="115335"/>
    <lineage>
        <taxon>Bacteria</taxon>
        <taxon>Bacillati</taxon>
        <taxon>Actinomycetota</taxon>
        <taxon>Actinomycetes</taxon>
        <taxon>Streptosporangiales</taxon>
        <taxon>Thermomonosporaceae</taxon>
        <taxon>Actinomadura</taxon>
    </lineage>
</organism>
<dbReference type="GO" id="GO:0046872">
    <property type="term" value="F:metal ion binding"/>
    <property type="evidence" value="ECO:0007669"/>
    <property type="project" value="UniProtKB-KW"/>
</dbReference>
<dbReference type="InterPro" id="IPR013154">
    <property type="entry name" value="ADH-like_N"/>
</dbReference>
<feature type="domain" description="Enoyl reductase (ER)" evidence="6">
    <location>
        <begin position="10"/>
        <end position="341"/>
    </location>
</feature>
<dbReference type="SUPFAM" id="SSF50129">
    <property type="entry name" value="GroES-like"/>
    <property type="match status" value="1"/>
</dbReference>
<evidence type="ECO:0000259" key="6">
    <source>
        <dbReference type="SMART" id="SM00829"/>
    </source>
</evidence>
<evidence type="ECO:0000313" key="7">
    <source>
        <dbReference type="EMBL" id="GLW61904.1"/>
    </source>
</evidence>
<dbReference type="InterPro" id="IPR013149">
    <property type="entry name" value="ADH-like_C"/>
</dbReference>
<proteinExistence type="predicted"/>
<dbReference type="InterPro" id="IPR020843">
    <property type="entry name" value="ER"/>
</dbReference>
<evidence type="ECO:0000256" key="4">
    <source>
        <dbReference type="ARBA" id="ARBA00023002"/>
    </source>
</evidence>
<evidence type="ECO:0000256" key="3">
    <source>
        <dbReference type="ARBA" id="ARBA00022833"/>
    </source>
</evidence>
<comment type="caution">
    <text evidence="7">The sequence shown here is derived from an EMBL/GenBank/DDBJ whole genome shotgun (WGS) entry which is preliminary data.</text>
</comment>
<dbReference type="AlphaFoldDB" id="A0A9W6PNT0"/>
<gene>
    <name evidence="7" type="ORF">Arub01_01480</name>
</gene>
<dbReference type="InterPro" id="IPR050129">
    <property type="entry name" value="Zn_alcohol_dh"/>
</dbReference>
<comment type="cofactor">
    <cofactor evidence="1">
        <name>Zn(2+)</name>
        <dbReference type="ChEBI" id="CHEBI:29105"/>
    </cofactor>
</comment>
<reference evidence="7" key="1">
    <citation type="submission" date="2023-02" db="EMBL/GenBank/DDBJ databases">
        <title>Actinomadura rubrobrunea NBRC 14622.</title>
        <authorList>
            <person name="Ichikawa N."/>
            <person name="Sato H."/>
            <person name="Tonouchi N."/>
        </authorList>
    </citation>
    <scope>NUCLEOTIDE SEQUENCE</scope>
    <source>
        <strain evidence="7">NBRC 14622</strain>
    </source>
</reference>
<dbReference type="Gene3D" id="3.40.50.720">
    <property type="entry name" value="NAD(P)-binding Rossmann-like Domain"/>
    <property type="match status" value="1"/>
</dbReference>
<keyword evidence="3" id="KW-0862">Zinc</keyword>
<dbReference type="Pfam" id="PF08240">
    <property type="entry name" value="ADH_N"/>
    <property type="match status" value="1"/>
</dbReference>
<dbReference type="InterPro" id="IPR011032">
    <property type="entry name" value="GroES-like_sf"/>
</dbReference>
<evidence type="ECO:0000256" key="1">
    <source>
        <dbReference type="ARBA" id="ARBA00001947"/>
    </source>
</evidence>
<dbReference type="CDD" id="cd08236">
    <property type="entry name" value="sugar_DH"/>
    <property type="match status" value="1"/>
</dbReference>
<evidence type="ECO:0000313" key="8">
    <source>
        <dbReference type="Proteomes" id="UP001165124"/>
    </source>
</evidence>
<accession>A0A9W6PNT0</accession>
<dbReference type="EMBL" id="BSRZ01000001">
    <property type="protein sequence ID" value="GLW61904.1"/>
    <property type="molecule type" value="Genomic_DNA"/>
</dbReference>
<dbReference type="Pfam" id="PF00107">
    <property type="entry name" value="ADH_zinc_N"/>
    <property type="match status" value="1"/>
</dbReference>
<dbReference type="GO" id="GO:0016491">
    <property type="term" value="F:oxidoreductase activity"/>
    <property type="evidence" value="ECO:0007669"/>
    <property type="project" value="UniProtKB-KW"/>
</dbReference>
<dbReference type="SUPFAM" id="SSF51735">
    <property type="entry name" value="NAD(P)-binding Rossmann-fold domains"/>
    <property type="match status" value="1"/>
</dbReference>
<keyword evidence="2" id="KW-0479">Metal-binding</keyword>
<dbReference type="SMART" id="SM00829">
    <property type="entry name" value="PKS_ER"/>
    <property type="match status" value="1"/>
</dbReference>
<feature type="region of interest" description="Disordered" evidence="5">
    <location>
        <begin position="362"/>
        <end position="382"/>
    </location>
</feature>
<dbReference type="InterPro" id="IPR036291">
    <property type="entry name" value="NAD(P)-bd_dom_sf"/>
</dbReference>
<keyword evidence="8" id="KW-1185">Reference proteome</keyword>
<sequence>MKAAVLREQGVIAFTEVPEPSPVGDRSVLLRIGAVGVCGSDVLRYGRGKAYRYPLVLGHEFSGIVEEAPDGGRFSPGDRVAVFPLLADPDDPFTRIGELALGRGYDYYGSRRDGAMSERLHVPEANLIPVPPDMPLVHAAMVEPAAVALHAVLKCDVPASGTALVIGAGPIGALAAQWLRLLGWTRVLVAEVDPRKREVMAALGFEVVDASGDTVAAVRDLTGGHGVDCAVEASGLPLTLVQALEAVAPLGTVIMLGDLSGDVTLPQPLVSSLLRREVRILGTWNSKITPAGRSEWEMVVTCLGRGLEVAPLISHTPSLADADAVFDDLVNRRVWYNKVVFAVADEARAELDLPGVAPAADRAATWPGNGARRSGEPLGARP</sequence>
<protein>
    <submittedName>
        <fullName evidence="7">Galactitol-1-phosphate 5-dehydrogenase</fullName>
    </submittedName>
</protein>
<name>A0A9W6PNT0_9ACTN</name>
<evidence type="ECO:0000256" key="2">
    <source>
        <dbReference type="ARBA" id="ARBA00022723"/>
    </source>
</evidence>
<dbReference type="PANTHER" id="PTHR43401:SF2">
    <property type="entry name" value="L-THREONINE 3-DEHYDROGENASE"/>
    <property type="match status" value="1"/>
</dbReference>
<keyword evidence="4" id="KW-0560">Oxidoreductase</keyword>
<dbReference type="PANTHER" id="PTHR43401">
    <property type="entry name" value="L-THREONINE 3-DEHYDROGENASE"/>
    <property type="match status" value="1"/>
</dbReference>
<dbReference type="Gene3D" id="3.90.180.10">
    <property type="entry name" value="Medium-chain alcohol dehydrogenases, catalytic domain"/>
    <property type="match status" value="1"/>
</dbReference>
<evidence type="ECO:0000256" key="5">
    <source>
        <dbReference type="SAM" id="MobiDB-lite"/>
    </source>
</evidence>
<dbReference type="RefSeq" id="WP_083951372.1">
    <property type="nucleotide sequence ID" value="NZ_BSRZ01000001.1"/>
</dbReference>